<sequence length="215" mass="25819">MIIRENSKNVGEIFEKYSLKNGEIDIYEDAIYFDLEHYIYKKPICIGVFGCAFYDKQHKELKITQYMIENKKDAKDILNYAKVYFENMKNLGKKYIVTFSGNNDFTVINYLFEKYNIDFKIKEFFKHVDLQREYEKVKGNSIGLKDLEKEFNIERQSEVISGQNLAKTFGKVIKDREYIERMPEDKKNRILLYNEQDVVSLFYIITSWFKVIKEK</sequence>
<organism evidence="3 5">
    <name type="scientific">Clostridium cochlearium</name>
    <dbReference type="NCBI Taxonomy" id="1494"/>
    <lineage>
        <taxon>Bacteria</taxon>
        <taxon>Bacillati</taxon>
        <taxon>Bacillota</taxon>
        <taxon>Clostridia</taxon>
        <taxon>Eubacteriales</taxon>
        <taxon>Clostridiaceae</taxon>
        <taxon>Clostridium</taxon>
    </lineage>
</organism>
<evidence type="ECO:0000313" key="2">
    <source>
        <dbReference type="EMBL" id="SDK82598.1"/>
    </source>
</evidence>
<feature type="domain" description="YprB ribonuclease H-like" evidence="1">
    <location>
        <begin position="31"/>
        <end position="207"/>
    </location>
</feature>
<dbReference type="GeneID" id="70576708"/>
<name>A0A239ZNW8_CLOCO</name>
<dbReference type="EMBL" id="FNGL01000001">
    <property type="protein sequence ID" value="SDK82598.1"/>
    <property type="molecule type" value="Genomic_DNA"/>
</dbReference>
<dbReference type="Proteomes" id="UP000250223">
    <property type="component" value="Unassembled WGS sequence"/>
</dbReference>
<dbReference type="SUPFAM" id="SSF53098">
    <property type="entry name" value="Ribonuclease H-like"/>
    <property type="match status" value="1"/>
</dbReference>
<reference evidence="3 5" key="2">
    <citation type="submission" date="2018-06" db="EMBL/GenBank/DDBJ databases">
        <authorList>
            <consortium name="Pathogen Informatics"/>
            <person name="Doyle S."/>
        </authorList>
    </citation>
    <scope>NUCLEOTIDE SEQUENCE [LARGE SCALE GENOMIC DNA]</scope>
    <source>
        <strain evidence="3 5">NCTC13028</strain>
    </source>
</reference>
<dbReference type="EMBL" id="UAWC01000027">
    <property type="protein sequence ID" value="SQB36759.1"/>
    <property type="molecule type" value="Genomic_DNA"/>
</dbReference>
<dbReference type="GO" id="GO:0003676">
    <property type="term" value="F:nucleic acid binding"/>
    <property type="evidence" value="ECO:0007669"/>
    <property type="project" value="InterPro"/>
</dbReference>
<dbReference type="InterPro" id="IPR012337">
    <property type="entry name" value="RNaseH-like_sf"/>
</dbReference>
<dbReference type="InterPro" id="IPR036397">
    <property type="entry name" value="RNaseH_sf"/>
</dbReference>
<proteinExistence type="predicted"/>
<keyword evidence="3" id="KW-0269">Exonuclease</keyword>
<reference evidence="2 4" key="1">
    <citation type="submission" date="2016-10" db="EMBL/GenBank/DDBJ databases">
        <authorList>
            <person name="Varghese N."/>
            <person name="Submissions S."/>
        </authorList>
    </citation>
    <scope>NUCLEOTIDE SEQUENCE [LARGE SCALE GENOMIC DNA]</scope>
    <source>
        <strain evidence="2 4">NLAE-zl-C224</strain>
    </source>
</reference>
<gene>
    <name evidence="3" type="ORF">NCTC13028_02569</name>
    <name evidence="2" type="ORF">SAMN05216497_101119</name>
</gene>
<keyword evidence="4" id="KW-1185">Reference proteome</keyword>
<keyword evidence="3" id="KW-0378">Hydrolase</keyword>
<evidence type="ECO:0000259" key="1">
    <source>
        <dbReference type="Pfam" id="PF13482"/>
    </source>
</evidence>
<keyword evidence="3" id="KW-0540">Nuclease</keyword>
<dbReference type="STRING" id="1494.SAMN05216497_101119"/>
<evidence type="ECO:0000313" key="4">
    <source>
        <dbReference type="Proteomes" id="UP000198811"/>
    </source>
</evidence>
<evidence type="ECO:0000313" key="5">
    <source>
        <dbReference type="Proteomes" id="UP000250223"/>
    </source>
</evidence>
<dbReference type="Proteomes" id="UP000198811">
    <property type="component" value="Unassembled WGS sequence"/>
</dbReference>
<protein>
    <submittedName>
        <fullName evidence="3">Putative exonuclease</fullName>
    </submittedName>
    <submittedName>
        <fullName evidence="2">RNase_H superfamily protein</fullName>
    </submittedName>
</protein>
<dbReference type="RefSeq" id="WP_238056866.1">
    <property type="nucleotide sequence ID" value="NZ_CP173238.1"/>
</dbReference>
<evidence type="ECO:0000313" key="3">
    <source>
        <dbReference type="EMBL" id="SQB36759.1"/>
    </source>
</evidence>
<dbReference type="InterPro" id="IPR038720">
    <property type="entry name" value="YprB_RNase_H-like_dom"/>
</dbReference>
<dbReference type="Gene3D" id="3.30.420.10">
    <property type="entry name" value="Ribonuclease H-like superfamily/Ribonuclease H"/>
    <property type="match status" value="1"/>
</dbReference>
<accession>A0A239ZNW8</accession>
<dbReference type="AlphaFoldDB" id="A0A239ZNW8"/>
<dbReference type="GO" id="GO:0004527">
    <property type="term" value="F:exonuclease activity"/>
    <property type="evidence" value="ECO:0007669"/>
    <property type="project" value="UniProtKB-KW"/>
</dbReference>
<dbReference type="Pfam" id="PF13482">
    <property type="entry name" value="RNase_H_2"/>
    <property type="match status" value="1"/>
</dbReference>